<proteinExistence type="inferred from homology"/>
<evidence type="ECO:0000313" key="16">
    <source>
        <dbReference type="WBParaSite" id="L893_g15265.t1"/>
    </source>
</evidence>
<keyword evidence="15" id="KW-1185">Reference proteome</keyword>
<feature type="region of interest" description="Disordered" evidence="13">
    <location>
        <begin position="11"/>
        <end position="46"/>
    </location>
</feature>
<dbReference type="GO" id="GO:0008270">
    <property type="term" value="F:zinc ion binding"/>
    <property type="evidence" value="ECO:0007669"/>
    <property type="project" value="UniProtKB-KW"/>
</dbReference>
<evidence type="ECO:0000256" key="10">
    <source>
        <dbReference type="ARBA" id="ARBA00023242"/>
    </source>
</evidence>
<comment type="pathway">
    <text evidence="2">Protein modification; protein sumoylation.</text>
</comment>
<organism evidence="15 16">
    <name type="scientific">Steinernema glaseri</name>
    <dbReference type="NCBI Taxonomy" id="37863"/>
    <lineage>
        <taxon>Eukaryota</taxon>
        <taxon>Metazoa</taxon>
        <taxon>Ecdysozoa</taxon>
        <taxon>Nematoda</taxon>
        <taxon>Chromadorea</taxon>
        <taxon>Rhabditida</taxon>
        <taxon>Tylenchina</taxon>
        <taxon>Panagrolaimomorpha</taxon>
        <taxon>Strongyloidoidea</taxon>
        <taxon>Steinernematidae</taxon>
        <taxon>Steinernema</taxon>
    </lineage>
</organism>
<accession>A0A1I7YDG2</accession>
<evidence type="ECO:0000256" key="1">
    <source>
        <dbReference type="ARBA" id="ARBA00004123"/>
    </source>
</evidence>
<evidence type="ECO:0000256" key="9">
    <source>
        <dbReference type="ARBA" id="ARBA00022833"/>
    </source>
</evidence>
<dbReference type="GO" id="GO:0016925">
    <property type="term" value="P:protein sumoylation"/>
    <property type="evidence" value="ECO:0007669"/>
    <property type="project" value="TreeGrafter"/>
</dbReference>
<evidence type="ECO:0000313" key="15">
    <source>
        <dbReference type="Proteomes" id="UP000095287"/>
    </source>
</evidence>
<protein>
    <recommendedName>
        <fullName evidence="4">E3 SUMO-protein ligase NSE2</fullName>
    </recommendedName>
    <alternativeName>
        <fullName evidence="11">E3 SUMO-protein transferase NSE2</fullName>
    </alternativeName>
    <alternativeName>
        <fullName evidence="12">Non-structural maintenance of chromosomes element 2 homolog</fullName>
    </alternativeName>
</protein>
<evidence type="ECO:0000259" key="14">
    <source>
        <dbReference type="Pfam" id="PF11789"/>
    </source>
</evidence>
<dbReference type="WBParaSite" id="L893_g15265.t1">
    <property type="protein sequence ID" value="L893_g15265.t1"/>
    <property type="gene ID" value="L893_g15265"/>
</dbReference>
<dbReference type="Pfam" id="PF11789">
    <property type="entry name" value="zf-Nse"/>
    <property type="match status" value="1"/>
</dbReference>
<dbReference type="Proteomes" id="UP000095287">
    <property type="component" value="Unplaced"/>
</dbReference>
<evidence type="ECO:0000256" key="6">
    <source>
        <dbReference type="ARBA" id="ARBA00022723"/>
    </source>
</evidence>
<comment type="subcellular location">
    <subcellularLocation>
        <location evidence="1">Nucleus</location>
    </subcellularLocation>
</comment>
<keyword evidence="7" id="KW-0863">Zinc-finger</keyword>
<dbReference type="InterPro" id="IPR026846">
    <property type="entry name" value="Nse2(Mms21)"/>
</dbReference>
<keyword evidence="8" id="KW-0833">Ubl conjugation pathway</keyword>
<evidence type="ECO:0000256" key="7">
    <source>
        <dbReference type="ARBA" id="ARBA00022771"/>
    </source>
</evidence>
<dbReference type="GO" id="GO:0005634">
    <property type="term" value="C:nucleus"/>
    <property type="evidence" value="ECO:0007669"/>
    <property type="project" value="UniProtKB-SubCell"/>
</dbReference>
<evidence type="ECO:0000256" key="11">
    <source>
        <dbReference type="ARBA" id="ARBA00031731"/>
    </source>
</evidence>
<dbReference type="PANTHER" id="PTHR21330:SF1">
    <property type="entry name" value="E3 SUMO-PROTEIN LIGASE NSE2"/>
    <property type="match status" value="1"/>
</dbReference>
<evidence type="ECO:0000256" key="13">
    <source>
        <dbReference type="SAM" id="MobiDB-lite"/>
    </source>
</evidence>
<reference evidence="16" key="1">
    <citation type="submission" date="2016-11" db="UniProtKB">
        <authorList>
            <consortium name="WormBaseParasite"/>
        </authorList>
    </citation>
    <scope>IDENTIFICATION</scope>
</reference>
<dbReference type="InterPro" id="IPR013083">
    <property type="entry name" value="Znf_RING/FYVE/PHD"/>
</dbReference>
<keyword evidence="10" id="KW-0539">Nucleus</keyword>
<dbReference type="AlphaFoldDB" id="A0A1I7YDG2"/>
<keyword evidence="9" id="KW-0862">Zinc</keyword>
<dbReference type="Gene3D" id="3.30.40.10">
    <property type="entry name" value="Zinc/RING finger domain, C3HC4 (zinc finger)"/>
    <property type="match status" value="1"/>
</dbReference>
<keyword evidence="5" id="KW-0808">Transferase</keyword>
<name>A0A1I7YDG2_9BILA</name>
<evidence type="ECO:0000256" key="2">
    <source>
        <dbReference type="ARBA" id="ARBA00004718"/>
    </source>
</evidence>
<keyword evidence="6" id="KW-0479">Metal-binding</keyword>
<dbReference type="GO" id="GO:0061665">
    <property type="term" value="F:SUMO ligase activity"/>
    <property type="evidence" value="ECO:0007669"/>
    <property type="project" value="TreeGrafter"/>
</dbReference>
<evidence type="ECO:0000256" key="5">
    <source>
        <dbReference type="ARBA" id="ARBA00022679"/>
    </source>
</evidence>
<dbReference type="InterPro" id="IPR004181">
    <property type="entry name" value="Znf_MIZ"/>
</dbReference>
<dbReference type="PANTHER" id="PTHR21330">
    <property type="entry name" value="E3 SUMO-PROTEIN LIGASE NSE2"/>
    <property type="match status" value="1"/>
</dbReference>
<evidence type="ECO:0000256" key="3">
    <source>
        <dbReference type="ARBA" id="ARBA00008212"/>
    </source>
</evidence>
<evidence type="ECO:0000256" key="8">
    <source>
        <dbReference type="ARBA" id="ARBA00022786"/>
    </source>
</evidence>
<evidence type="ECO:0000256" key="4">
    <source>
        <dbReference type="ARBA" id="ARBA00020923"/>
    </source>
</evidence>
<dbReference type="GO" id="GO:0030915">
    <property type="term" value="C:Smc5-Smc6 complex"/>
    <property type="evidence" value="ECO:0007669"/>
    <property type="project" value="InterPro"/>
</dbReference>
<dbReference type="GO" id="GO:0000724">
    <property type="term" value="P:double-strand break repair via homologous recombination"/>
    <property type="evidence" value="ECO:0007669"/>
    <property type="project" value="InterPro"/>
</dbReference>
<evidence type="ECO:0000256" key="12">
    <source>
        <dbReference type="ARBA" id="ARBA00032533"/>
    </source>
</evidence>
<sequence>MRVTDSNIYFPESNTHAVQDTDSRGNQHPLLYSGRHPSGRKKHVEDDKASELGILLLRVIPSSELCRNLDVQENCEHVYEKKTILAYIKYQIDNHRFHSNSRRCPVAGCGNKRRLTAQDLVDFPDFFEHIRDN</sequence>
<feature type="domain" description="SP-RING-type" evidence="14">
    <location>
        <begin position="72"/>
        <end position="110"/>
    </location>
</feature>
<comment type="similarity">
    <text evidence="3">Belongs to the NSE2 family.</text>
</comment>